<evidence type="ECO:0000259" key="2">
    <source>
        <dbReference type="Pfam" id="PF00496"/>
    </source>
</evidence>
<dbReference type="Proteomes" id="UP001595851">
    <property type="component" value="Unassembled WGS sequence"/>
</dbReference>
<evidence type="ECO:0000313" key="3">
    <source>
        <dbReference type="EMBL" id="MFC4015394.1"/>
    </source>
</evidence>
<dbReference type="Gene3D" id="3.40.190.10">
    <property type="entry name" value="Periplasmic binding protein-like II"/>
    <property type="match status" value="1"/>
</dbReference>
<dbReference type="CDD" id="cd08509">
    <property type="entry name" value="PBP2_TmCBP_oligosaccharides_like"/>
    <property type="match status" value="1"/>
</dbReference>
<dbReference type="PROSITE" id="PS51257">
    <property type="entry name" value="PROKAR_LIPOPROTEIN"/>
    <property type="match status" value="1"/>
</dbReference>
<dbReference type="PIRSF" id="PIRSF002741">
    <property type="entry name" value="MppA"/>
    <property type="match status" value="1"/>
</dbReference>
<keyword evidence="4" id="KW-1185">Reference proteome</keyword>
<dbReference type="Gene3D" id="3.10.105.10">
    <property type="entry name" value="Dipeptide-binding Protein, Domain 3"/>
    <property type="match status" value="1"/>
</dbReference>
<feature type="signal peptide" evidence="1">
    <location>
        <begin position="1"/>
        <end position="20"/>
    </location>
</feature>
<dbReference type="RefSeq" id="WP_379535211.1">
    <property type="nucleotide sequence ID" value="NZ_JBHSBI010000044.1"/>
</dbReference>
<organism evidence="3 4">
    <name type="scientific">Nonomuraea purpurea</name>
    <dbReference type="NCBI Taxonomy" id="1849276"/>
    <lineage>
        <taxon>Bacteria</taxon>
        <taxon>Bacillati</taxon>
        <taxon>Actinomycetota</taxon>
        <taxon>Actinomycetes</taxon>
        <taxon>Streptosporangiales</taxon>
        <taxon>Streptosporangiaceae</taxon>
        <taxon>Nonomuraea</taxon>
    </lineage>
</organism>
<dbReference type="InterPro" id="IPR030678">
    <property type="entry name" value="Peptide/Ni-bd"/>
</dbReference>
<sequence length="546" mass="59354">MARRGLLVVVVMMLATACSAGGQSRPNGGARADTIIFGKTDGGTTYVRNYNVVGPGTQKTPNSEMIYEPLARIDYSDGGTVKPWLAESLEFDEKGTRLTIKVRQGVKFSDGAPLRADDVVFSLGLPLDNPDFNLAGTTYKAVEKVDESTVAVTFDSPGFSEVNQFASPVLPMLPKKLWEKQDLNTWTNPDPVGTGPFVLESFAAQQITLRARDDYWGGTFPMKYLKIIPTSADSGKAQLLRGEIDWALQAWSGAQEEYVAKDPQAHLYQMYATGGAYSMLYNTARPPFDDVHVRRALAMTIPRSDIVTTLNRPGTEAGPTGLVDLVYKDWLKPEYRGKVQQVDAEGAKRELAAGGWTVTDGKLVKDGTSYEPTISFNQDFGWASYADIMVNSWKSALGLQVKPAGAPGANLYESQQLGKFDLTILATGGAGASGVYSMLAGRAAKPIGKKAATNLGRWRDPATDATLAKLLGTSDVGRLKQYAQEMQSIVADKVPFSPIYNSYWFVVINAGRWTGWPTPEKFSYVPFPGLGPDSTMTLMNLKRAAQ</sequence>
<dbReference type="InterPro" id="IPR039424">
    <property type="entry name" value="SBP_5"/>
</dbReference>
<name>A0ABV8GR17_9ACTN</name>
<feature type="chain" id="PRO_5046359403" evidence="1">
    <location>
        <begin position="21"/>
        <end position="546"/>
    </location>
</feature>
<dbReference type="InterPro" id="IPR000914">
    <property type="entry name" value="SBP_5_dom"/>
</dbReference>
<gene>
    <name evidence="3" type="ORF">ACFOY2_49845</name>
</gene>
<accession>A0ABV8GR17</accession>
<reference evidence="4" key="1">
    <citation type="journal article" date="2019" name="Int. J. Syst. Evol. Microbiol.">
        <title>The Global Catalogue of Microorganisms (GCM) 10K type strain sequencing project: providing services to taxonomists for standard genome sequencing and annotation.</title>
        <authorList>
            <consortium name="The Broad Institute Genomics Platform"/>
            <consortium name="The Broad Institute Genome Sequencing Center for Infectious Disease"/>
            <person name="Wu L."/>
            <person name="Ma J."/>
        </authorList>
    </citation>
    <scope>NUCLEOTIDE SEQUENCE [LARGE SCALE GENOMIC DNA]</scope>
    <source>
        <strain evidence="4">TBRC 1276</strain>
    </source>
</reference>
<proteinExistence type="predicted"/>
<dbReference type="PANTHER" id="PTHR30290:SF16">
    <property type="entry name" value="OLIGOPEPTIDE ABC TRANSPORTER, PERIPLASMIC OLIGOPEPTIDE-BINDING PROTEIN"/>
    <property type="match status" value="1"/>
</dbReference>
<protein>
    <submittedName>
        <fullName evidence="3">ABC transporter substrate-binding protein</fullName>
    </submittedName>
</protein>
<dbReference type="EMBL" id="JBHSBI010000044">
    <property type="protein sequence ID" value="MFC4015394.1"/>
    <property type="molecule type" value="Genomic_DNA"/>
</dbReference>
<dbReference type="Pfam" id="PF00496">
    <property type="entry name" value="SBP_bac_5"/>
    <property type="match status" value="1"/>
</dbReference>
<dbReference type="SUPFAM" id="SSF53850">
    <property type="entry name" value="Periplasmic binding protein-like II"/>
    <property type="match status" value="1"/>
</dbReference>
<dbReference type="PANTHER" id="PTHR30290">
    <property type="entry name" value="PERIPLASMIC BINDING COMPONENT OF ABC TRANSPORTER"/>
    <property type="match status" value="1"/>
</dbReference>
<keyword evidence="1" id="KW-0732">Signal</keyword>
<evidence type="ECO:0000313" key="4">
    <source>
        <dbReference type="Proteomes" id="UP001595851"/>
    </source>
</evidence>
<feature type="domain" description="Solute-binding protein family 5" evidence="2">
    <location>
        <begin position="80"/>
        <end position="436"/>
    </location>
</feature>
<dbReference type="Gene3D" id="3.90.76.10">
    <property type="entry name" value="Dipeptide-binding Protein, Domain 1"/>
    <property type="match status" value="1"/>
</dbReference>
<evidence type="ECO:0000256" key="1">
    <source>
        <dbReference type="SAM" id="SignalP"/>
    </source>
</evidence>
<comment type="caution">
    <text evidence="3">The sequence shown here is derived from an EMBL/GenBank/DDBJ whole genome shotgun (WGS) entry which is preliminary data.</text>
</comment>